<dbReference type="CDD" id="cd01991">
    <property type="entry name" value="Asn_synthase_B_C"/>
    <property type="match status" value="1"/>
</dbReference>
<sequence>MCGITGVVGVGEQDRADLSQLVQRMTRAIFHRGPDGGGHYADAQAALGHRRLAILDLSDAAAQPMHSAAGDLVLVFNGEIYNFVELRAELRTLGHEFHSSGDTEVLLKAYQQWGPDCVKRFNGMWAFAIWDARQRRLFLSRDRLGVKPLCYVERGGRFYFASEVVALRAVLELRDANAAKLHDYLAYGYRTNDGQTFFDGVRELAPGCNLEWHEGRASTACYWALPERPLALSTEEARERLHHLLEDAVRLRFRSDVPVALLQSGGIDSSVLATLINDGIESGALSASKVTAYSAVFPGHAVDESKDIQALLSTCPQINGVMLEAGASEVARDFEAYCEAMQEPMAGAASFMHWKLMEQVRASGTKVVINGQGADEAWAGYGVYIRGYRLLDLLMTRPAEAVRELAAIQREMGLSLSSTLAQTVKAMLGRRAASRWRAQFTEGTDAMLSSAFRRAHAANLPDLGMVWGGGNLDRHLRSQLSDYGFNQILHYEDQSSMSRGVEIRSPFVDYRLMELAFSLPADYKFSAGLTKRLLRETFGERVPAQIIRSGRKLGFGTPTSDWLAEAPMQRLVAELVESPDFQQRTLWNGRQLAARLRGGDQAPRGFPAWRFLMAAVWLKQNGIRNV</sequence>
<dbReference type="InterPro" id="IPR029055">
    <property type="entry name" value="Ntn_hydrolases_N"/>
</dbReference>
<dbReference type="SUPFAM" id="SSF52402">
    <property type="entry name" value="Adenine nucleotide alpha hydrolases-like"/>
    <property type="match status" value="1"/>
</dbReference>
<keyword evidence="8" id="KW-0061">Asparagine biosynthesis</keyword>
<evidence type="ECO:0000256" key="2">
    <source>
        <dbReference type="ARBA" id="ARBA00005752"/>
    </source>
</evidence>
<dbReference type="Proteomes" id="UP000295110">
    <property type="component" value="Unassembled WGS sequence"/>
</dbReference>
<dbReference type="OrthoDB" id="9763290at2"/>
<dbReference type="EC" id="6.3.5.4" evidence="3"/>
<evidence type="ECO:0000256" key="4">
    <source>
        <dbReference type="ARBA" id="ARBA00022741"/>
    </source>
</evidence>
<dbReference type="InterPro" id="IPR051786">
    <property type="entry name" value="ASN_synthetase/amidase"/>
</dbReference>
<dbReference type="PANTHER" id="PTHR43284:SF1">
    <property type="entry name" value="ASPARAGINE SYNTHETASE"/>
    <property type="match status" value="1"/>
</dbReference>
<dbReference type="InterPro" id="IPR033738">
    <property type="entry name" value="AsnB_N"/>
</dbReference>
<feature type="domain" description="Glutamine amidotransferase type-2" evidence="10">
    <location>
        <begin position="2"/>
        <end position="215"/>
    </location>
</feature>
<feature type="binding site" evidence="9">
    <location>
        <position position="102"/>
    </location>
    <ligand>
        <name>L-glutamine</name>
        <dbReference type="ChEBI" id="CHEBI:58359"/>
    </ligand>
</feature>
<evidence type="ECO:0000256" key="1">
    <source>
        <dbReference type="ARBA" id="ARBA00005187"/>
    </source>
</evidence>
<evidence type="ECO:0000256" key="5">
    <source>
        <dbReference type="ARBA" id="ARBA00022840"/>
    </source>
</evidence>
<dbReference type="Gene3D" id="3.40.50.620">
    <property type="entry name" value="HUPs"/>
    <property type="match status" value="1"/>
</dbReference>
<dbReference type="Pfam" id="PF00733">
    <property type="entry name" value="Asn_synthase"/>
    <property type="match status" value="1"/>
</dbReference>
<dbReference type="PIRSF" id="PIRSF001589">
    <property type="entry name" value="Asn_synthetase_glu-h"/>
    <property type="match status" value="1"/>
</dbReference>
<gene>
    <name evidence="11" type="ORF">EV671_102043</name>
</gene>
<dbReference type="CDD" id="cd00712">
    <property type="entry name" value="AsnB"/>
    <property type="match status" value="1"/>
</dbReference>
<name>A0A4R3UPZ7_ROSSA</name>
<dbReference type="PROSITE" id="PS51278">
    <property type="entry name" value="GATASE_TYPE_2"/>
    <property type="match status" value="1"/>
</dbReference>
<dbReference type="SUPFAM" id="SSF56235">
    <property type="entry name" value="N-terminal nucleophile aminohydrolases (Ntn hydrolases)"/>
    <property type="match status" value="1"/>
</dbReference>
<dbReference type="InterPro" id="IPR017932">
    <property type="entry name" value="GATase_2_dom"/>
</dbReference>
<protein>
    <recommendedName>
        <fullName evidence="3">asparagine synthase (glutamine-hydrolyzing)</fullName>
        <ecNumber evidence="3">6.3.5.4</ecNumber>
    </recommendedName>
</protein>
<comment type="pathway">
    <text evidence="1">Amino-acid biosynthesis; L-asparagine biosynthesis; L-asparagine from L-aspartate (L-Gln route): step 1/1.</text>
</comment>
<dbReference type="RefSeq" id="WP_132573618.1">
    <property type="nucleotide sequence ID" value="NZ_CBCSGL010000014.1"/>
</dbReference>
<evidence type="ECO:0000256" key="9">
    <source>
        <dbReference type="PIRSR" id="PIRSR001589-2"/>
    </source>
</evidence>
<comment type="caution">
    <text evidence="11">The sequence shown here is derived from an EMBL/GenBank/DDBJ whole genome shotgun (WGS) entry which is preliminary data.</text>
</comment>
<dbReference type="GO" id="GO:0006529">
    <property type="term" value="P:asparagine biosynthetic process"/>
    <property type="evidence" value="ECO:0007669"/>
    <property type="project" value="UniProtKB-KW"/>
</dbReference>
<evidence type="ECO:0000256" key="8">
    <source>
        <dbReference type="PIRSR" id="PIRSR001589-1"/>
    </source>
</evidence>
<keyword evidence="12" id="KW-1185">Reference proteome</keyword>
<dbReference type="EMBL" id="SMBU01000020">
    <property type="protein sequence ID" value="TCU93082.1"/>
    <property type="molecule type" value="Genomic_DNA"/>
</dbReference>
<comment type="catalytic activity">
    <reaction evidence="7">
        <text>L-aspartate + L-glutamine + ATP + H2O = L-asparagine + L-glutamate + AMP + diphosphate + H(+)</text>
        <dbReference type="Rhea" id="RHEA:12228"/>
        <dbReference type="ChEBI" id="CHEBI:15377"/>
        <dbReference type="ChEBI" id="CHEBI:15378"/>
        <dbReference type="ChEBI" id="CHEBI:29985"/>
        <dbReference type="ChEBI" id="CHEBI:29991"/>
        <dbReference type="ChEBI" id="CHEBI:30616"/>
        <dbReference type="ChEBI" id="CHEBI:33019"/>
        <dbReference type="ChEBI" id="CHEBI:58048"/>
        <dbReference type="ChEBI" id="CHEBI:58359"/>
        <dbReference type="ChEBI" id="CHEBI:456215"/>
        <dbReference type="EC" id="6.3.5.4"/>
    </reaction>
</comment>
<evidence type="ECO:0000256" key="3">
    <source>
        <dbReference type="ARBA" id="ARBA00012737"/>
    </source>
</evidence>
<dbReference type="Pfam" id="PF13522">
    <property type="entry name" value="GATase_6"/>
    <property type="match status" value="1"/>
</dbReference>
<keyword evidence="6 8" id="KW-0315">Glutamine amidotransferase</keyword>
<dbReference type="InterPro" id="IPR006426">
    <property type="entry name" value="Asn_synth_AEB"/>
</dbReference>
<organism evidence="11 12">
    <name type="scientific">Roseateles saccharophilus</name>
    <name type="common">Pseudomonas saccharophila</name>
    <dbReference type="NCBI Taxonomy" id="304"/>
    <lineage>
        <taxon>Bacteria</taxon>
        <taxon>Pseudomonadati</taxon>
        <taxon>Pseudomonadota</taxon>
        <taxon>Betaproteobacteria</taxon>
        <taxon>Burkholderiales</taxon>
        <taxon>Sphaerotilaceae</taxon>
        <taxon>Roseateles</taxon>
    </lineage>
</organism>
<dbReference type="GO" id="GO:0004066">
    <property type="term" value="F:asparagine synthase (glutamine-hydrolyzing) activity"/>
    <property type="evidence" value="ECO:0007669"/>
    <property type="project" value="UniProtKB-EC"/>
</dbReference>
<comment type="similarity">
    <text evidence="2">Belongs to the asparagine synthetase family.</text>
</comment>
<dbReference type="AlphaFoldDB" id="A0A4R3UPZ7"/>
<keyword evidence="5 9" id="KW-0067">ATP-binding</keyword>
<keyword evidence="8" id="KW-0028">Amino-acid biosynthesis</keyword>
<evidence type="ECO:0000313" key="12">
    <source>
        <dbReference type="Proteomes" id="UP000295110"/>
    </source>
</evidence>
<dbReference type="GO" id="GO:0005829">
    <property type="term" value="C:cytosol"/>
    <property type="evidence" value="ECO:0007669"/>
    <property type="project" value="TreeGrafter"/>
</dbReference>
<proteinExistence type="inferred from homology"/>
<dbReference type="InterPro" id="IPR014729">
    <property type="entry name" value="Rossmann-like_a/b/a_fold"/>
</dbReference>
<dbReference type="GO" id="GO:0005524">
    <property type="term" value="F:ATP binding"/>
    <property type="evidence" value="ECO:0007669"/>
    <property type="project" value="UniProtKB-KW"/>
</dbReference>
<evidence type="ECO:0000256" key="6">
    <source>
        <dbReference type="ARBA" id="ARBA00022962"/>
    </source>
</evidence>
<accession>A0A4R3UPZ7</accession>
<evidence type="ECO:0000256" key="7">
    <source>
        <dbReference type="ARBA" id="ARBA00048741"/>
    </source>
</evidence>
<reference evidence="11 12" key="1">
    <citation type="submission" date="2019-03" db="EMBL/GenBank/DDBJ databases">
        <title>Genomic Encyclopedia of Type Strains, Phase IV (KMG-IV): sequencing the most valuable type-strain genomes for metagenomic binning, comparative biology and taxonomic classification.</title>
        <authorList>
            <person name="Goeker M."/>
        </authorList>
    </citation>
    <scope>NUCLEOTIDE SEQUENCE [LARGE SCALE GENOMIC DNA]</scope>
    <source>
        <strain evidence="11 12">DSM 654</strain>
    </source>
</reference>
<keyword evidence="4 9" id="KW-0547">Nucleotide-binding</keyword>
<evidence type="ECO:0000313" key="11">
    <source>
        <dbReference type="EMBL" id="TCU93082.1"/>
    </source>
</evidence>
<dbReference type="PANTHER" id="PTHR43284">
    <property type="entry name" value="ASPARAGINE SYNTHETASE (GLUTAMINE-HYDROLYZING)"/>
    <property type="match status" value="1"/>
</dbReference>
<dbReference type="NCBIfam" id="TIGR01536">
    <property type="entry name" value="asn_synth_AEB"/>
    <property type="match status" value="1"/>
</dbReference>
<feature type="active site" description="For GATase activity" evidence="8">
    <location>
        <position position="2"/>
    </location>
</feature>
<dbReference type="InterPro" id="IPR001962">
    <property type="entry name" value="Asn_synthase"/>
</dbReference>
<feature type="binding site" evidence="9">
    <location>
        <position position="262"/>
    </location>
    <ligand>
        <name>ATP</name>
        <dbReference type="ChEBI" id="CHEBI:30616"/>
    </ligand>
</feature>
<evidence type="ECO:0000259" key="10">
    <source>
        <dbReference type="PROSITE" id="PS51278"/>
    </source>
</evidence>
<dbReference type="Gene3D" id="3.60.20.10">
    <property type="entry name" value="Glutamine Phosphoribosylpyrophosphate, subunit 1, domain 1"/>
    <property type="match status" value="1"/>
</dbReference>